<evidence type="ECO:0000256" key="5">
    <source>
        <dbReference type="ARBA" id="ARBA00022692"/>
    </source>
</evidence>
<feature type="domain" description="Glycosyltransferase RgtA/B/C/D-like" evidence="9">
    <location>
        <begin position="93"/>
        <end position="233"/>
    </location>
</feature>
<reference evidence="10" key="1">
    <citation type="submission" date="2020-06" db="EMBL/GenBank/DDBJ databases">
        <title>Unique genomic features of the anaerobic methanotrophic archaea.</title>
        <authorList>
            <person name="Chadwick G.L."/>
            <person name="Skennerton C.T."/>
            <person name="Laso-Perez R."/>
            <person name="Leu A.O."/>
            <person name="Speth D.R."/>
            <person name="Yu H."/>
            <person name="Morgan-Lang C."/>
            <person name="Hatzenpichler R."/>
            <person name="Goudeau D."/>
            <person name="Malmstrom R."/>
            <person name="Brazelton W.J."/>
            <person name="Woyke T."/>
            <person name="Hallam S.J."/>
            <person name="Tyson G.W."/>
            <person name="Wegener G."/>
            <person name="Boetius A."/>
            <person name="Orphan V."/>
        </authorList>
    </citation>
    <scope>NUCLEOTIDE SEQUENCE</scope>
</reference>
<dbReference type="Pfam" id="PF13231">
    <property type="entry name" value="PMT_2"/>
    <property type="match status" value="1"/>
</dbReference>
<evidence type="ECO:0000256" key="7">
    <source>
        <dbReference type="ARBA" id="ARBA00023136"/>
    </source>
</evidence>
<dbReference type="InterPro" id="IPR050297">
    <property type="entry name" value="LipidA_mod_glycosyltrf_83"/>
</dbReference>
<evidence type="ECO:0000256" key="2">
    <source>
        <dbReference type="ARBA" id="ARBA00022475"/>
    </source>
</evidence>
<comment type="subcellular location">
    <subcellularLocation>
        <location evidence="1">Cell membrane</location>
        <topology evidence="1">Multi-pass membrane protein</topology>
    </subcellularLocation>
</comment>
<organism evidence="10">
    <name type="scientific">Candidatus Methanogaster sp. ANME-2c ERB4</name>
    <dbReference type="NCBI Taxonomy" id="2759911"/>
    <lineage>
        <taxon>Archaea</taxon>
        <taxon>Methanobacteriati</taxon>
        <taxon>Methanobacteriota</taxon>
        <taxon>Stenosarchaea group</taxon>
        <taxon>Methanomicrobia</taxon>
        <taxon>Methanosarcinales</taxon>
        <taxon>ANME-2 cluster</taxon>
        <taxon>Candidatus Methanogasteraceae</taxon>
        <taxon>Candidatus Methanogaster</taxon>
    </lineage>
</organism>
<dbReference type="GO" id="GO:0005886">
    <property type="term" value="C:plasma membrane"/>
    <property type="evidence" value="ECO:0007669"/>
    <property type="project" value="UniProtKB-SubCell"/>
</dbReference>
<keyword evidence="5 8" id="KW-0812">Transmembrane</keyword>
<feature type="transmembrane region" description="Helical" evidence="8">
    <location>
        <begin position="225"/>
        <end position="243"/>
    </location>
</feature>
<feature type="transmembrane region" description="Helical" evidence="8">
    <location>
        <begin position="189"/>
        <end position="213"/>
    </location>
</feature>
<gene>
    <name evidence="10" type="ORF">BEJFBFHH_00002</name>
</gene>
<dbReference type="InterPro" id="IPR038731">
    <property type="entry name" value="RgtA/B/C-like"/>
</dbReference>
<dbReference type="GO" id="GO:0008610">
    <property type="term" value="P:lipid biosynthetic process"/>
    <property type="evidence" value="ECO:0007669"/>
    <property type="project" value="UniProtKB-ARBA"/>
</dbReference>
<keyword evidence="2" id="KW-1003">Cell membrane</keyword>
<feature type="transmembrane region" description="Helical" evidence="8">
    <location>
        <begin position="376"/>
        <end position="398"/>
    </location>
</feature>
<protein>
    <recommendedName>
        <fullName evidence="9">Glycosyltransferase RgtA/B/C/D-like domain-containing protein</fullName>
    </recommendedName>
</protein>
<feature type="transmembrane region" description="Helical" evidence="8">
    <location>
        <begin position="110"/>
        <end position="128"/>
    </location>
</feature>
<dbReference type="EMBL" id="MT630765">
    <property type="protein sequence ID" value="QNO42780.1"/>
    <property type="molecule type" value="Genomic_DNA"/>
</dbReference>
<feature type="transmembrane region" description="Helical" evidence="8">
    <location>
        <begin position="31"/>
        <end position="48"/>
    </location>
</feature>
<dbReference type="PANTHER" id="PTHR33908">
    <property type="entry name" value="MANNOSYLTRANSFERASE YKCB-RELATED"/>
    <property type="match status" value="1"/>
</dbReference>
<accession>A0A7G9Y446</accession>
<evidence type="ECO:0000259" key="9">
    <source>
        <dbReference type="Pfam" id="PF13231"/>
    </source>
</evidence>
<evidence type="ECO:0000256" key="4">
    <source>
        <dbReference type="ARBA" id="ARBA00022679"/>
    </source>
</evidence>
<evidence type="ECO:0000256" key="6">
    <source>
        <dbReference type="ARBA" id="ARBA00022989"/>
    </source>
</evidence>
<keyword evidence="7 8" id="KW-0472">Membrane</keyword>
<evidence type="ECO:0000256" key="1">
    <source>
        <dbReference type="ARBA" id="ARBA00004651"/>
    </source>
</evidence>
<dbReference type="PANTHER" id="PTHR33908:SF11">
    <property type="entry name" value="MEMBRANE PROTEIN"/>
    <property type="match status" value="1"/>
</dbReference>
<feature type="transmembrane region" description="Helical" evidence="8">
    <location>
        <begin position="303"/>
        <end position="321"/>
    </location>
</feature>
<dbReference type="AlphaFoldDB" id="A0A7G9Y446"/>
<proteinExistence type="predicted"/>
<evidence type="ECO:0000256" key="8">
    <source>
        <dbReference type="SAM" id="Phobius"/>
    </source>
</evidence>
<evidence type="ECO:0000256" key="3">
    <source>
        <dbReference type="ARBA" id="ARBA00022676"/>
    </source>
</evidence>
<name>A0A7G9Y446_9EURY</name>
<evidence type="ECO:0000313" key="10">
    <source>
        <dbReference type="EMBL" id="QNO42780.1"/>
    </source>
</evidence>
<keyword evidence="6 8" id="KW-1133">Transmembrane helix</keyword>
<feature type="transmembrane region" description="Helical" evidence="8">
    <location>
        <begin position="275"/>
        <end position="296"/>
    </location>
</feature>
<feature type="transmembrane region" description="Helical" evidence="8">
    <location>
        <begin position="134"/>
        <end position="152"/>
    </location>
</feature>
<keyword evidence="3" id="KW-0328">Glycosyltransferase</keyword>
<dbReference type="GO" id="GO:0016763">
    <property type="term" value="F:pentosyltransferase activity"/>
    <property type="evidence" value="ECO:0007669"/>
    <property type="project" value="TreeGrafter"/>
</dbReference>
<keyword evidence="4" id="KW-0808">Transferase</keyword>
<feature type="transmembrane region" description="Helical" evidence="8">
    <location>
        <begin position="327"/>
        <end position="347"/>
    </location>
</feature>
<sequence>MLIFEFTPERIKISLSSYPLIHTADKLTSKYGILFLSFLITVGFYLRYANLDNLSFWVDELFTTYAAIGILEHGTPVMPSGMPYTRSILNTSLIALSFKIFGIGEFSARIVSVIFGTLTIPLVYLVGAKVANKRVGLLAALLITFSVWQIVWAREARMYAQFQFFYLLTAYLFYSGVDKKNLKTLLFSAVAFICAWFSHVLALTFLPVAVIYTLLYKREILKNRYVISGTLISAGMALLYMIVTGKTPFGYMPASVPKWGQHPFYYYALTPDLRMLFILVVIGITISILLWGFGIFKNEKHSAYLYLNFFIPFIILSLNLWKAPRYAFFIFPFLVLSASYVIDLYVLRNVINEDGYSRISNKIKIKKEIVRNFKSATSFIMIVLLLVQTASSVGAFGISQKDHGKIHDGIIHSNWKRGGDFVENGLVEGDKIITTLPVAALYYSGRVDYYIKQIECEGIVNNEGRLVDIYAEANILNTYNLFMQAVNNNSGWVIVDYKMDRYYTDPRVREYIRNNMTFHKNGSDDTIEVYSWSN</sequence>